<dbReference type="InterPro" id="IPR025558">
    <property type="entry name" value="DUF4283"/>
</dbReference>
<sequence length="361" mass="41347">MKLEAGFLQRRSKRRSFPYLKPDPACMQKKQKFHPNFHENFEIFDTAMNPPNPSNPPNPPNSPRIFFQRKCSWTDSDSSTQGSSDSTDSNRTRRQPPPWRQRETNRVSFTTEKLQPYRNEGRESLIGFLLDSRRYSTRFLQSQINNAWTLVGTATVLGRDDNHYIVHFDNDVDRRAAVMGNPWCFEGASFIVGHWSPNIPISETRSPEKDPGQRGESEHEVWFPHPHDPAHNHYSNRMQAFLNRASIRTTRMVIRQRLRQAQGNAVIEEDNRILNAEGNPPMAIETQSTPPLNEGSPQPREALNPSIPTQGTEMAHTQVERTGNENGNQYHGELAGLNFSRAPSTQPVQVREEVVNQQSQL</sequence>
<name>A0A1R3J493_9ROSI</name>
<feature type="region of interest" description="Disordered" evidence="1">
    <location>
        <begin position="278"/>
        <end position="361"/>
    </location>
</feature>
<evidence type="ECO:0000313" key="4">
    <source>
        <dbReference type="Proteomes" id="UP000187203"/>
    </source>
</evidence>
<protein>
    <recommendedName>
        <fullName evidence="2">DUF4283 domain-containing protein</fullName>
    </recommendedName>
</protein>
<dbReference type="OrthoDB" id="1690666at2759"/>
<feature type="domain" description="DUF4283" evidence="2">
    <location>
        <begin position="122"/>
        <end position="199"/>
    </location>
</feature>
<evidence type="ECO:0000313" key="3">
    <source>
        <dbReference type="EMBL" id="OMO89655.1"/>
    </source>
</evidence>
<evidence type="ECO:0000259" key="2">
    <source>
        <dbReference type="Pfam" id="PF14111"/>
    </source>
</evidence>
<organism evidence="3 4">
    <name type="scientific">Corchorus olitorius</name>
    <dbReference type="NCBI Taxonomy" id="93759"/>
    <lineage>
        <taxon>Eukaryota</taxon>
        <taxon>Viridiplantae</taxon>
        <taxon>Streptophyta</taxon>
        <taxon>Embryophyta</taxon>
        <taxon>Tracheophyta</taxon>
        <taxon>Spermatophyta</taxon>
        <taxon>Magnoliopsida</taxon>
        <taxon>eudicotyledons</taxon>
        <taxon>Gunneridae</taxon>
        <taxon>Pentapetalae</taxon>
        <taxon>rosids</taxon>
        <taxon>malvids</taxon>
        <taxon>Malvales</taxon>
        <taxon>Malvaceae</taxon>
        <taxon>Grewioideae</taxon>
        <taxon>Apeibeae</taxon>
        <taxon>Corchorus</taxon>
    </lineage>
</organism>
<gene>
    <name evidence="3" type="ORF">COLO4_19646</name>
</gene>
<dbReference type="EMBL" id="AWUE01016709">
    <property type="protein sequence ID" value="OMO89655.1"/>
    <property type="molecule type" value="Genomic_DNA"/>
</dbReference>
<keyword evidence="4" id="KW-1185">Reference proteome</keyword>
<evidence type="ECO:0000256" key="1">
    <source>
        <dbReference type="SAM" id="MobiDB-lite"/>
    </source>
</evidence>
<dbReference type="AlphaFoldDB" id="A0A1R3J493"/>
<proteinExistence type="predicted"/>
<feature type="region of interest" description="Disordered" evidence="1">
    <location>
        <begin position="44"/>
        <end position="106"/>
    </location>
</feature>
<dbReference type="Proteomes" id="UP000187203">
    <property type="component" value="Unassembled WGS sequence"/>
</dbReference>
<dbReference type="Pfam" id="PF14111">
    <property type="entry name" value="DUF4283"/>
    <property type="match status" value="1"/>
</dbReference>
<feature type="region of interest" description="Disordered" evidence="1">
    <location>
        <begin position="199"/>
        <end position="222"/>
    </location>
</feature>
<feature type="compositionally biased region" description="Pro residues" evidence="1">
    <location>
        <begin position="50"/>
        <end position="62"/>
    </location>
</feature>
<accession>A0A1R3J493</accession>
<feature type="region of interest" description="Disordered" evidence="1">
    <location>
        <begin position="1"/>
        <end position="23"/>
    </location>
</feature>
<reference evidence="4" key="1">
    <citation type="submission" date="2013-09" db="EMBL/GenBank/DDBJ databases">
        <title>Corchorus olitorius genome sequencing.</title>
        <authorList>
            <person name="Alam M."/>
            <person name="Haque M.S."/>
            <person name="Islam M.S."/>
            <person name="Emdad E.M."/>
            <person name="Islam M.M."/>
            <person name="Ahmed B."/>
            <person name="Halim A."/>
            <person name="Hossen Q.M.M."/>
            <person name="Hossain M.Z."/>
            <person name="Ahmed R."/>
            <person name="Khan M.M."/>
            <person name="Islam R."/>
            <person name="Rashid M.M."/>
            <person name="Khan S.A."/>
            <person name="Rahman M.S."/>
            <person name="Alam M."/>
            <person name="Yahiya A.S."/>
            <person name="Khan M.S."/>
            <person name="Azam M.S."/>
            <person name="Haque T."/>
            <person name="Lashkar M.Z.H."/>
            <person name="Akhand A.I."/>
            <person name="Morshed G."/>
            <person name="Roy S."/>
            <person name="Uddin K.S."/>
            <person name="Rabeya T."/>
            <person name="Hossain A.S."/>
            <person name="Chowdhury A."/>
            <person name="Snigdha A.R."/>
            <person name="Mortoza M.S."/>
            <person name="Matin S.A."/>
            <person name="Hoque S.M.E."/>
            <person name="Islam M.K."/>
            <person name="Roy D.K."/>
            <person name="Haider R."/>
            <person name="Moosa M.M."/>
            <person name="Elias S.M."/>
            <person name="Hasan A.M."/>
            <person name="Jahan S."/>
            <person name="Shafiuddin M."/>
            <person name="Mahmood N."/>
            <person name="Shommy N.S."/>
        </authorList>
    </citation>
    <scope>NUCLEOTIDE SEQUENCE [LARGE SCALE GENOMIC DNA]</scope>
    <source>
        <strain evidence="4">cv. O-4</strain>
    </source>
</reference>
<feature type="compositionally biased region" description="Basic and acidic residues" evidence="1">
    <location>
        <begin position="205"/>
        <end position="222"/>
    </location>
</feature>
<feature type="compositionally biased region" description="Low complexity" evidence="1">
    <location>
        <begin position="73"/>
        <end position="89"/>
    </location>
</feature>
<comment type="caution">
    <text evidence="3">The sequence shown here is derived from an EMBL/GenBank/DDBJ whole genome shotgun (WGS) entry which is preliminary data.</text>
</comment>